<evidence type="ECO:0000313" key="3">
    <source>
        <dbReference type="WBParaSite" id="PDA_v2.g21421.t1"/>
    </source>
</evidence>
<reference evidence="3" key="1">
    <citation type="submission" date="2022-11" db="UniProtKB">
        <authorList>
            <consortium name="WormBaseParasite"/>
        </authorList>
    </citation>
    <scope>IDENTIFICATION</scope>
</reference>
<dbReference type="Proteomes" id="UP000887578">
    <property type="component" value="Unplaced"/>
</dbReference>
<organism evidence="2 3">
    <name type="scientific">Panagrolaimus davidi</name>
    <dbReference type="NCBI Taxonomy" id="227884"/>
    <lineage>
        <taxon>Eukaryota</taxon>
        <taxon>Metazoa</taxon>
        <taxon>Ecdysozoa</taxon>
        <taxon>Nematoda</taxon>
        <taxon>Chromadorea</taxon>
        <taxon>Rhabditida</taxon>
        <taxon>Tylenchina</taxon>
        <taxon>Panagrolaimomorpha</taxon>
        <taxon>Panagrolaimoidea</taxon>
        <taxon>Panagrolaimidae</taxon>
        <taxon>Panagrolaimus</taxon>
    </lineage>
</organism>
<evidence type="ECO:0000256" key="1">
    <source>
        <dbReference type="SAM" id="SignalP"/>
    </source>
</evidence>
<feature type="signal peptide" evidence="1">
    <location>
        <begin position="1"/>
        <end position="19"/>
    </location>
</feature>
<protein>
    <submittedName>
        <fullName evidence="3">Uncharacterized protein</fullName>
    </submittedName>
</protein>
<keyword evidence="2" id="KW-1185">Reference proteome</keyword>
<proteinExistence type="predicted"/>
<sequence length="138" mass="14691">MKGIFILGVCLIGANLVYCRTIGQALDENIAAAEEDLKAAGRVVTAPFRYVGAKAKEALDNVEEGVGEVLEGAGSSLTNAGKRIKPEHAPHESEDKVEAKVIATDRAAVEKVKNEQPKTIPVEGAERVENVKVVKKVD</sequence>
<accession>A0A914PS11</accession>
<dbReference type="WBParaSite" id="PDA_v2.g21421.t1">
    <property type="protein sequence ID" value="PDA_v2.g21421.t1"/>
    <property type="gene ID" value="PDA_v2.g21421"/>
</dbReference>
<dbReference type="AlphaFoldDB" id="A0A914PS11"/>
<feature type="chain" id="PRO_5036723269" evidence="1">
    <location>
        <begin position="20"/>
        <end position="138"/>
    </location>
</feature>
<keyword evidence="1" id="KW-0732">Signal</keyword>
<evidence type="ECO:0000313" key="2">
    <source>
        <dbReference type="Proteomes" id="UP000887578"/>
    </source>
</evidence>
<name>A0A914PS11_9BILA</name>